<proteinExistence type="predicted"/>
<sequence>MKRFLTALLTAVPLLSLGQSNYQKGYVVLNSKDTLRGYVDFKERRKNPVSIDFKIAPNDSRQVFTLANCTAYGIDDHEHYQRFAVNVSLSEIEIANLSIGPDLSFKRDTVFLKVLQSGKNLTLFSYVDELKERFYMMGPDQQEPLELIRNLYLQEDRTSAVVKDNKYARQLLIEMKKRKPEDQVLEKMLLRLDYRSGDLLRAVSLINGQQLPKPKHKSTRFFAGLGAAASMASYGGTHPLSTPKATCKTSFSPMLTTGVDLFVKPEIGRLIFRTELSALMSKNEISLPADERGFIVERHSFDQVHLVLTPQLIYNIYNTNKLKCFGGLGGGLNFSTTSNNKSVYLNTISMQQRIGENEVIMEKFNYSLQFMAGVVLNKKLEIAAGYSPNAAITNYSFFNIEMKRFKLGVNYLFGKH</sequence>
<dbReference type="EMBL" id="JAVDTF010000004">
    <property type="protein sequence ID" value="MDR6785677.1"/>
    <property type="molecule type" value="Genomic_DNA"/>
</dbReference>
<protein>
    <submittedName>
        <fullName evidence="1">Uncharacterized protein</fullName>
    </submittedName>
</protein>
<gene>
    <name evidence="1" type="ORF">J2X78_004262</name>
</gene>
<dbReference type="Proteomes" id="UP001246858">
    <property type="component" value="Unassembled WGS sequence"/>
</dbReference>
<keyword evidence="2" id="KW-1185">Reference proteome</keyword>
<organism evidence="1 2">
    <name type="scientific">Pedobacter africanus</name>
    <dbReference type="NCBI Taxonomy" id="151894"/>
    <lineage>
        <taxon>Bacteria</taxon>
        <taxon>Pseudomonadati</taxon>
        <taxon>Bacteroidota</taxon>
        <taxon>Sphingobacteriia</taxon>
        <taxon>Sphingobacteriales</taxon>
        <taxon>Sphingobacteriaceae</taxon>
        <taxon>Pedobacter</taxon>
    </lineage>
</organism>
<reference evidence="1" key="1">
    <citation type="submission" date="2023-07" db="EMBL/GenBank/DDBJ databases">
        <title>Sorghum-associated microbial communities from plants grown in Nebraska, USA.</title>
        <authorList>
            <person name="Schachtman D."/>
        </authorList>
    </citation>
    <scope>NUCLEOTIDE SEQUENCE</scope>
    <source>
        <strain evidence="1">2697</strain>
    </source>
</reference>
<name>A0ACC6L2S5_9SPHI</name>
<comment type="caution">
    <text evidence="1">The sequence shown here is derived from an EMBL/GenBank/DDBJ whole genome shotgun (WGS) entry which is preliminary data.</text>
</comment>
<evidence type="ECO:0000313" key="2">
    <source>
        <dbReference type="Proteomes" id="UP001246858"/>
    </source>
</evidence>
<accession>A0ACC6L2S5</accession>
<evidence type="ECO:0000313" key="1">
    <source>
        <dbReference type="EMBL" id="MDR6785677.1"/>
    </source>
</evidence>